<reference evidence="3" key="1">
    <citation type="journal article" date="2019" name="Int. J. Syst. Evol. Microbiol.">
        <title>The Global Catalogue of Microorganisms (GCM) 10K type strain sequencing project: providing services to taxonomists for standard genome sequencing and annotation.</title>
        <authorList>
            <consortium name="The Broad Institute Genomics Platform"/>
            <consortium name="The Broad Institute Genome Sequencing Center for Infectious Disease"/>
            <person name="Wu L."/>
            <person name="Ma J."/>
        </authorList>
    </citation>
    <scope>NUCLEOTIDE SEQUENCE [LARGE SCALE GENOMIC DNA]</scope>
    <source>
        <strain evidence="3">JCM 16014</strain>
    </source>
</reference>
<keyword evidence="3" id="KW-1185">Reference proteome</keyword>
<comment type="caution">
    <text evidence="2">The sequence shown here is derived from an EMBL/GenBank/DDBJ whole genome shotgun (WGS) entry which is preliminary data.</text>
</comment>
<gene>
    <name evidence="2" type="ORF">GCM10009839_16900</name>
</gene>
<name>A0ABP5FC63_9ACTN</name>
<dbReference type="Proteomes" id="UP001500751">
    <property type="component" value="Unassembled WGS sequence"/>
</dbReference>
<sequence>MAQSIDELMEAANYCAVHLEMRDDYTPVSPGFVPWQEGYRGAPTNEGSRNWRKLVAKTVARGVSIRRARIVSEPLSDYVQYEYDITSDHNIKAGEQVSWLPRGRASEIMLPGNDFWIFDNRIVMFQLFAGNGAFVDATVTETPEVVARCVDAFEAIWTRSIPHDEYRPAT</sequence>
<dbReference type="Pfam" id="PF21806">
    <property type="entry name" value="DUF6879"/>
    <property type="match status" value="1"/>
</dbReference>
<accession>A0ABP5FC63</accession>
<dbReference type="InterPro" id="IPR049244">
    <property type="entry name" value="DUF6879"/>
</dbReference>
<evidence type="ECO:0000259" key="1">
    <source>
        <dbReference type="Pfam" id="PF21806"/>
    </source>
</evidence>
<evidence type="ECO:0000313" key="2">
    <source>
        <dbReference type="EMBL" id="GAA2020741.1"/>
    </source>
</evidence>
<proteinExistence type="predicted"/>
<dbReference type="EMBL" id="BAAAQN010000007">
    <property type="protein sequence ID" value="GAA2020741.1"/>
    <property type="molecule type" value="Genomic_DNA"/>
</dbReference>
<organism evidence="2 3">
    <name type="scientific">Catenulispora yoronensis</name>
    <dbReference type="NCBI Taxonomy" id="450799"/>
    <lineage>
        <taxon>Bacteria</taxon>
        <taxon>Bacillati</taxon>
        <taxon>Actinomycetota</taxon>
        <taxon>Actinomycetes</taxon>
        <taxon>Catenulisporales</taxon>
        <taxon>Catenulisporaceae</taxon>
        <taxon>Catenulispora</taxon>
    </lineage>
</organism>
<protein>
    <recommendedName>
        <fullName evidence="1">DUF6879 domain-containing protein</fullName>
    </recommendedName>
</protein>
<feature type="domain" description="DUF6879" evidence="1">
    <location>
        <begin position="5"/>
        <end position="167"/>
    </location>
</feature>
<dbReference type="RefSeq" id="WP_344664950.1">
    <property type="nucleotide sequence ID" value="NZ_BAAAQN010000007.1"/>
</dbReference>
<evidence type="ECO:0000313" key="3">
    <source>
        <dbReference type="Proteomes" id="UP001500751"/>
    </source>
</evidence>